<feature type="domain" description="Glycosyltransferase subfamily 4-like N-terminal" evidence="2">
    <location>
        <begin position="15"/>
        <end position="177"/>
    </location>
</feature>
<feature type="domain" description="Glycosyl transferase family 1" evidence="1">
    <location>
        <begin position="183"/>
        <end position="354"/>
    </location>
</feature>
<gene>
    <name evidence="3" type="ORF">CO172_00160</name>
</gene>
<dbReference type="SUPFAM" id="SSF53756">
    <property type="entry name" value="UDP-Glycosyltransferase/glycogen phosphorylase"/>
    <property type="match status" value="1"/>
</dbReference>
<dbReference type="InterPro" id="IPR001296">
    <property type="entry name" value="Glyco_trans_1"/>
</dbReference>
<name>A0A2M7XIK7_9BACT</name>
<evidence type="ECO:0008006" key="5">
    <source>
        <dbReference type="Google" id="ProtNLM"/>
    </source>
</evidence>
<reference evidence="4" key="1">
    <citation type="submission" date="2017-09" db="EMBL/GenBank/DDBJ databases">
        <title>Depth-based differentiation of microbial function through sediment-hosted aquifers and enrichment of novel symbionts in the deep terrestrial subsurface.</title>
        <authorList>
            <person name="Probst A.J."/>
            <person name="Ladd B."/>
            <person name="Jarett J.K."/>
            <person name="Geller-Mcgrath D.E."/>
            <person name="Sieber C.M.K."/>
            <person name="Emerson J.B."/>
            <person name="Anantharaman K."/>
            <person name="Thomas B.C."/>
            <person name="Malmstrom R."/>
            <person name="Stieglmeier M."/>
            <person name="Klingl A."/>
            <person name="Woyke T."/>
            <person name="Ryan C.M."/>
            <person name="Banfield J.F."/>
        </authorList>
    </citation>
    <scope>NUCLEOTIDE SEQUENCE [LARGE SCALE GENOMIC DNA]</scope>
</reference>
<dbReference type="CDD" id="cd03801">
    <property type="entry name" value="GT4_PimA-like"/>
    <property type="match status" value="1"/>
</dbReference>
<dbReference type="Pfam" id="PF13439">
    <property type="entry name" value="Glyco_transf_4"/>
    <property type="match status" value="1"/>
</dbReference>
<evidence type="ECO:0000313" key="3">
    <source>
        <dbReference type="EMBL" id="PJA47769.1"/>
    </source>
</evidence>
<evidence type="ECO:0000259" key="2">
    <source>
        <dbReference type="Pfam" id="PF13439"/>
    </source>
</evidence>
<evidence type="ECO:0000259" key="1">
    <source>
        <dbReference type="Pfam" id="PF00534"/>
    </source>
</evidence>
<sequence>MKIAQVVSTYPPYRGGMGMVAFEYTKHLRSLGHHVHVYTPRYACKEVDEDSKYIHRLTCFGSLGNAGFIPSLAMRLSGFDIIHLHYPFFGGAEPVILRKCLQKNQRLILTYHMDVVGTGWKGRFFDMHRRMLFPWIIERCDRIFVSSQEYAKTSRLQAFPHLASRIEIHPFGVDTQRFFPGDEQVIRKKWNIPPNSLVLLFVGGLDRAHYFKGLSILLDVLAQIHDLPWYMFVVGDGDLQATYEKQARINNLDDRVFFVGNIEEEEKPSYYRSAQIHVFPSIDRSESFGLVALEAGATGIPTIASDLPGVNSFVKHEQTGLLIHPGDAQMLKQALEKLIINPSLAKQLGTHARRSIEQYFTWPSLIDRLEASYENCLNKQSVSAN</sequence>
<dbReference type="Pfam" id="PF00534">
    <property type="entry name" value="Glycos_transf_1"/>
    <property type="match status" value="1"/>
</dbReference>
<dbReference type="Gene3D" id="3.40.50.2000">
    <property type="entry name" value="Glycogen Phosphorylase B"/>
    <property type="match status" value="2"/>
</dbReference>
<dbReference type="InterPro" id="IPR028098">
    <property type="entry name" value="Glyco_trans_4-like_N"/>
</dbReference>
<dbReference type="PANTHER" id="PTHR45947:SF3">
    <property type="entry name" value="SULFOQUINOVOSYL TRANSFERASE SQD2"/>
    <property type="match status" value="1"/>
</dbReference>
<proteinExistence type="predicted"/>
<accession>A0A2M7XIK7</accession>
<dbReference type="Proteomes" id="UP000229749">
    <property type="component" value="Unassembled WGS sequence"/>
</dbReference>
<evidence type="ECO:0000313" key="4">
    <source>
        <dbReference type="Proteomes" id="UP000229749"/>
    </source>
</evidence>
<dbReference type="EMBL" id="PFWS01000003">
    <property type="protein sequence ID" value="PJA47769.1"/>
    <property type="molecule type" value="Genomic_DNA"/>
</dbReference>
<dbReference type="PANTHER" id="PTHR45947">
    <property type="entry name" value="SULFOQUINOVOSYL TRANSFERASE SQD2"/>
    <property type="match status" value="1"/>
</dbReference>
<comment type="caution">
    <text evidence="3">The sequence shown here is derived from an EMBL/GenBank/DDBJ whole genome shotgun (WGS) entry which is preliminary data.</text>
</comment>
<dbReference type="AlphaFoldDB" id="A0A2M7XIK7"/>
<organism evidence="3 4">
    <name type="scientific">Candidatus Uhrbacteria bacterium CG_4_9_14_3_um_filter_36_7</name>
    <dbReference type="NCBI Taxonomy" id="1975033"/>
    <lineage>
        <taxon>Bacteria</taxon>
        <taxon>Candidatus Uhriibacteriota</taxon>
    </lineage>
</organism>
<protein>
    <recommendedName>
        <fullName evidence="5">Glycosyltransferase family 1 protein</fullName>
    </recommendedName>
</protein>
<dbReference type="InterPro" id="IPR050194">
    <property type="entry name" value="Glycosyltransferase_grp1"/>
</dbReference>
<dbReference type="GO" id="GO:0016757">
    <property type="term" value="F:glycosyltransferase activity"/>
    <property type="evidence" value="ECO:0007669"/>
    <property type="project" value="InterPro"/>
</dbReference>